<keyword evidence="1" id="KW-0732">Signal</keyword>
<feature type="signal peptide" evidence="1">
    <location>
        <begin position="1"/>
        <end position="15"/>
    </location>
</feature>
<gene>
    <name evidence="2" type="ORF">PIB30_075728</name>
</gene>
<evidence type="ECO:0000313" key="2">
    <source>
        <dbReference type="EMBL" id="MED6113968.1"/>
    </source>
</evidence>
<comment type="caution">
    <text evidence="2">The sequence shown here is derived from an EMBL/GenBank/DDBJ whole genome shotgun (WGS) entry which is preliminary data.</text>
</comment>
<feature type="chain" id="PRO_5047534889" evidence="1">
    <location>
        <begin position="16"/>
        <end position="183"/>
    </location>
</feature>
<dbReference type="EMBL" id="JASCZI010000974">
    <property type="protein sequence ID" value="MED6113968.1"/>
    <property type="molecule type" value="Genomic_DNA"/>
</dbReference>
<name>A0ABU6QQX6_9FABA</name>
<accession>A0ABU6QQX6</accession>
<evidence type="ECO:0000313" key="3">
    <source>
        <dbReference type="Proteomes" id="UP001341840"/>
    </source>
</evidence>
<sequence>MFVALLSLYLLPNLANETKIWLPLTFYSSSSLTALSAWLPNANRTNVNLNFVTVLFFLASCHVCLTHQQLQGHVAAPDWLQQDTSAEVNAQSTSGLVLGWENTQVEIGSEETLGSHSARVQIAGRTGQRATTVDLACRSNGPDQLWKWGGTKRSQTTSGGASGIRWRRNLLRWNPNGEKNILV</sequence>
<dbReference type="Proteomes" id="UP001341840">
    <property type="component" value="Unassembled WGS sequence"/>
</dbReference>
<organism evidence="2 3">
    <name type="scientific">Stylosanthes scabra</name>
    <dbReference type="NCBI Taxonomy" id="79078"/>
    <lineage>
        <taxon>Eukaryota</taxon>
        <taxon>Viridiplantae</taxon>
        <taxon>Streptophyta</taxon>
        <taxon>Embryophyta</taxon>
        <taxon>Tracheophyta</taxon>
        <taxon>Spermatophyta</taxon>
        <taxon>Magnoliopsida</taxon>
        <taxon>eudicotyledons</taxon>
        <taxon>Gunneridae</taxon>
        <taxon>Pentapetalae</taxon>
        <taxon>rosids</taxon>
        <taxon>fabids</taxon>
        <taxon>Fabales</taxon>
        <taxon>Fabaceae</taxon>
        <taxon>Papilionoideae</taxon>
        <taxon>50 kb inversion clade</taxon>
        <taxon>dalbergioids sensu lato</taxon>
        <taxon>Dalbergieae</taxon>
        <taxon>Pterocarpus clade</taxon>
        <taxon>Stylosanthes</taxon>
    </lineage>
</organism>
<keyword evidence="3" id="KW-1185">Reference proteome</keyword>
<proteinExistence type="predicted"/>
<reference evidence="2 3" key="1">
    <citation type="journal article" date="2023" name="Plants (Basel)">
        <title>Bridging the Gap: Combining Genomics and Transcriptomics Approaches to Understand Stylosanthes scabra, an Orphan Legume from the Brazilian Caatinga.</title>
        <authorList>
            <person name="Ferreira-Neto J.R.C."/>
            <person name="da Silva M.D."/>
            <person name="Binneck E."/>
            <person name="de Melo N.F."/>
            <person name="da Silva R.H."/>
            <person name="de Melo A.L.T.M."/>
            <person name="Pandolfi V."/>
            <person name="Bustamante F.O."/>
            <person name="Brasileiro-Vidal A.C."/>
            <person name="Benko-Iseppon A.M."/>
        </authorList>
    </citation>
    <scope>NUCLEOTIDE SEQUENCE [LARGE SCALE GENOMIC DNA]</scope>
    <source>
        <tissue evidence="2">Leaves</tissue>
    </source>
</reference>
<protein>
    <submittedName>
        <fullName evidence="2">Uncharacterized protein</fullName>
    </submittedName>
</protein>
<evidence type="ECO:0000256" key="1">
    <source>
        <dbReference type="SAM" id="SignalP"/>
    </source>
</evidence>